<keyword evidence="4" id="KW-1185">Reference proteome</keyword>
<evidence type="ECO:0000256" key="1">
    <source>
        <dbReference type="SAM" id="SignalP"/>
    </source>
</evidence>
<dbReference type="SUPFAM" id="SSF54427">
    <property type="entry name" value="NTF2-like"/>
    <property type="match status" value="1"/>
</dbReference>
<dbReference type="InterPro" id="IPR032710">
    <property type="entry name" value="NTF2-like_dom_sf"/>
</dbReference>
<evidence type="ECO:0000313" key="3">
    <source>
        <dbReference type="EMBL" id="TWT23654.1"/>
    </source>
</evidence>
<dbReference type="OrthoDB" id="6196903at2"/>
<reference evidence="3 4" key="1">
    <citation type="journal article" date="2008" name="Int. J. Syst. Evol. Microbiol.">
        <title>Luteimonas marina sp. nov., isolated from seawater.</title>
        <authorList>
            <person name="Baik K.S."/>
            <person name="Park S.C."/>
            <person name="Kim M.S."/>
            <person name="Kim E.M."/>
            <person name="Park C."/>
            <person name="Chun J."/>
            <person name="Seong C.N."/>
        </authorList>
    </citation>
    <scope>NUCLEOTIDE SEQUENCE [LARGE SCALE GENOMIC DNA]</scope>
    <source>
        <strain evidence="3 4">FR1330</strain>
    </source>
</reference>
<dbReference type="Gene3D" id="3.10.450.50">
    <property type="match status" value="1"/>
</dbReference>
<feature type="chain" id="PRO_5022864979" evidence="1">
    <location>
        <begin position="25"/>
        <end position="172"/>
    </location>
</feature>
<gene>
    <name evidence="3" type="ORF">FQY83_03270</name>
</gene>
<feature type="domain" description="SnoaL-like" evidence="2">
    <location>
        <begin position="54"/>
        <end position="167"/>
    </location>
</feature>
<dbReference type="Proteomes" id="UP000319980">
    <property type="component" value="Unassembled WGS sequence"/>
</dbReference>
<name>A0A5C5UC50_9GAMM</name>
<dbReference type="RefSeq" id="WP_146384955.1">
    <property type="nucleotide sequence ID" value="NZ_VOHK01000001.1"/>
</dbReference>
<evidence type="ECO:0000259" key="2">
    <source>
        <dbReference type="Pfam" id="PF13474"/>
    </source>
</evidence>
<dbReference type="InterPro" id="IPR037401">
    <property type="entry name" value="SnoaL-like"/>
</dbReference>
<protein>
    <submittedName>
        <fullName evidence="3">Nuclear transport factor 2 family protein</fullName>
    </submittedName>
</protein>
<organism evidence="3 4">
    <name type="scientific">Luteimonas marina</name>
    <dbReference type="NCBI Taxonomy" id="488485"/>
    <lineage>
        <taxon>Bacteria</taxon>
        <taxon>Pseudomonadati</taxon>
        <taxon>Pseudomonadota</taxon>
        <taxon>Gammaproteobacteria</taxon>
        <taxon>Lysobacterales</taxon>
        <taxon>Lysobacteraceae</taxon>
        <taxon>Luteimonas</taxon>
    </lineage>
</organism>
<comment type="caution">
    <text evidence="3">The sequence shown here is derived from an EMBL/GenBank/DDBJ whole genome shotgun (WGS) entry which is preliminary data.</text>
</comment>
<feature type="signal peptide" evidence="1">
    <location>
        <begin position="1"/>
        <end position="24"/>
    </location>
</feature>
<accession>A0A5C5UC50</accession>
<dbReference type="Pfam" id="PF13474">
    <property type="entry name" value="SnoaL_3"/>
    <property type="match status" value="1"/>
</dbReference>
<dbReference type="EMBL" id="VOHK01000001">
    <property type="protein sequence ID" value="TWT23654.1"/>
    <property type="molecule type" value="Genomic_DNA"/>
</dbReference>
<dbReference type="AlphaFoldDB" id="A0A5C5UC50"/>
<proteinExistence type="predicted"/>
<evidence type="ECO:0000313" key="4">
    <source>
        <dbReference type="Proteomes" id="UP000319980"/>
    </source>
</evidence>
<keyword evidence="1" id="KW-0732">Signal</keyword>
<sequence length="172" mass="18145">MNAVATTLTLALALALAVVSPAMAQATQSHAQHHPAAAASADVDVPAAAEAAVAVAERFNASLANGDLTTVEALLAADVLILESGGAERSREEYMGHHAASDAAFLKGAHRQLLRQRARAAGEFAWVGTESELHAQKDGKPLTVQSTETMVLKQIADGWRIVHIHWSSRTQR</sequence>